<sequence length="462" mass="51932">MLGHIRKCDRGKSIRKLPQEDMGGSGIWWRKGTTALYPCKVRRPVVLVMGDSHTQGMYGANYVEVLQARFPAFRLVNAGRNGEVLESIRRRTIPLLQAFGGDVVGVVILGGTNDCLANLNASTRALIRLYNPFLRELPLLSEYTKILHDLLGTIYAHEVSSYIDICCVTPPMIAECPDSLENKLVDSVCDEIRATVRRITHKRREKGVENVVTQENKDADGRMEVTTGAGFLLPPALSSSELPKTRWAGGKTEERDADDWQHEQGHRHWRARQGHHRSTLTSLGPPHPRRRLHCLDFNMHMKRHLEEVIADKPRKAFEPDFFNMCFNSGVSLVSGSVLKWDSVSAARGLALHNDGVHMNERAIGPLVDALGLWLEALQEELYMRHTREAYASAITRSCASNTMPYPPVRADKAGGDDRANFEYAFPETRNFDRRKGQAVEKPEYDEKVEKGVQAADDKSPRS</sequence>
<dbReference type="EMBL" id="SDOX01000002">
    <property type="protein sequence ID" value="TFJ88152.1"/>
    <property type="molecule type" value="Genomic_DNA"/>
</dbReference>
<comment type="caution">
    <text evidence="2">The sequence shown here is derived from an EMBL/GenBank/DDBJ whole genome shotgun (WGS) entry which is preliminary data.</text>
</comment>
<dbReference type="InterPro" id="IPR036514">
    <property type="entry name" value="SGNH_hydro_sf"/>
</dbReference>
<protein>
    <recommendedName>
        <fullName evidence="4">SGNH hydrolase-type esterase domain-containing protein</fullName>
    </recommendedName>
</protein>
<evidence type="ECO:0000313" key="3">
    <source>
        <dbReference type="Proteomes" id="UP000355283"/>
    </source>
</evidence>
<proteinExistence type="predicted"/>
<accession>A0A4D9D974</accession>
<organism evidence="2 3">
    <name type="scientific">Nannochloropsis salina CCMP1776</name>
    <dbReference type="NCBI Taxonomy" id="1027361"/>
    <lineage>
        <taxon>Eukaryota</taxon>
        <taxon>Sar</taxon>
        <taxon>Stramenopiles</taxon>
        <taxon>Ochrophyta</taxon>
        <taxon>Eustigmatophyceae</taxon>
        <taxon>Eustigmatales</taxon>
        <taxon>Monodopsidaceae</taxon>
        <taxon>Microchloropsis</taxon>
        <taxon>Microchloropsis salina</taxon>
    </lineage>
</organism>
<keyword evidence="3" id="KW-1185">Reference proteome</keyword>
<name>A0A4D9D974_9STRA</name>
<dbReference type="Proteomes" id="UP000355283">
    <property type="component" value="Unassembled WGS sequence"/>
</dbReference>
<feature type="region of interest" description="Disordered" evidence="1">
    <location>
        <begin position="432"/>
        <end position="462"/>
    </location>
</feature>
<gene>
    <name evidence="2" type="ORF">NSK_000506</name>
</gene>
<evidence type="ECO:0000313" key="2">
    <source>
        <dbReference type="EMBL" id="TFJ88152.1"/>
    </source>
</evidence>
<dbReference type="Gene3D" id="3.40.50.1110">
    <property type="entry name" value="SGNH hydrolase"/>
    <property type="match status" value="1"/>
</dbReference>
<evidence type="ECO:0008006" key="4">
    <source>
        <dbReference type="Google" id="ProtNLM"/>
    </source>
</evidence>
<dbReference type="SUPFAM" id="SSF52266">
    <property type="entry name" value="SGNH hydrolase"/>
    <property type="match status" value="1"/>
</dbReference>
<reference evidence="2 3" key="1">
    <citation type="submission" date="2019-01" db="EMBL/GenBank/DDBJ databases">
        <title>Nuclear Genome Assembly of the Microalgal Biofuel strain Nannochloropsis salina CCMP1776.</title>
        <authorList>
            <person name="Hovde B."/>
        </authorList>
    </citation>
    <scope>NUCLEOTIDE SEQUENCE [LARGE SCALE GENOMIC DNA]</scope>
    <source>
        <strain evidence="2 3">CCMP1776</strain>
    </source>
</reference>
<dbReference type="OrthoDB" id="10310648at2759"/>
<dbReference type="AlphaFoldDB" id="A0A4D9D974"/>
<evidence type="ECO:0000256" key="1">
    <source>
        <dbReference type="SAM" id="MobiDB-lite"/>
    </source>
</evidence>